<dbReference type="Gene3D" id="2.10.25.10">
    <property type="entry name" value="Laminin"/>
    <property type="match status" value="1"/>
</dbReference>
<evidence type="ECO:0000256" key="1">
    <source>
        <dbReference type="PROSITE-ProRule" id="PRU00076"/>
    </source>
</evidence>
<gene>
    <name evidence="3" type="ORF">QR680_006819</name>
</gene>
<evidence type="ECO:0000259" key="2">
    <source>
        <dbReference type="PROSITE" id="PS50026"/>
    </source>
</evidence>
<comment type="caution">
    <text evidence="1">Lacks conserved residue(s) required for the propagation of feature annotation.</text>
</comment>
<organism evidence="3 4">
    <name type="scientific">Steinernema hermaphroditum</name>
    <dbReference type="NCBI Taxonomy" id="289476"/>
    <lineage>
        <taxon>Eukaryota</taxon>
        <taxon>Metazoa</taxon>
        <taxon>Ecdysozoa</taxon>
        <taxon>Nematoda</taxon>
        <taxon>Chromadorea</taxon>
        <taxon>Rhabditida</taxon>
        <taxon>Tylenchina</taxon>
        <taxon>Panagrolaimomorpha</taxon>
        <taxon>Strongyloidoidea</taxon>
        <taxon>Steinernematidae</taxon>
        <taxon>Steinernema</taxon>
    </lineage>
</organism>
<dbReference type="PROSITE" id="PS50026">
    <property type="entry name" value="EGF_3"/>
    <property type="match status" value="1"/>
</dbReference>
<dbReference type="SUPFAM" id="SSF57196">
    <property type="entry name" value="EGF/Laminin"/>
    <property type="match status" value="1"/>
</dbReference>
<dbReference type="InterPro" id="IPR000742">
    <property type="entry name" value="EGF"/>
</dbReference>
<accession>A0AA39HY26</accession>
<sequence length="224" mass="24970">MVPDNFDWSNILKSAITKTKRRSQCCKGRADVKSQSFERSMPWILPIDISPCGFDKCELSRLPRTLQVLGRTFSLSGVTHFTTSPHHFTGSVLIENQWFSYDGLRSPTLKAGQQTLGTLQTVLYTPLLSDLLRFSSVVLVIATMCDTNPCQNGGICQEAEGFHFCECVESYGGLDCTYSDVDLLPTSFIRIRLSLGEQNMILTELSNVNTSAPRKANQMTQARI</sequence>
<proteinExistence type="predicted"/>
<keyword evidence="1" id="KW-1015">Disulfide bond</keyword>
<name>A0AA39HY26_9BILA</name>
<reference evidence="3" key="1">
    <citation type="submission" date="2023-06" db="EMBL/GenBank/DDBJ databases">
        <title>Genomic analysis of the entomopathogenic nematode Steinernema hermaphroditum.</title>
        <authorList>
            <person name="Schwarz E.M."/>
            <person name="Heppert J.K."/>
            <person name="Baniya A."/>
            <person name="Schwartz H.T."/>
            <person name="Tan C.-H."/>
            <person name="Antoshechkin I."/>
            <person name="Sternberg P.W."/>
            <person name="Goodrich-Blair H."/>
            <person name="Dillman A.R."/>
        </authorList>
    </citation>
    <scope>NUCLEOTIDE SEQUENCE</scope>
    <source>
        <strain evidence="3">PS9179</strain>
        <tissue evidence="3">Whole animal</tissue>
    </source>
</reference>
<comment type="caution">
    <text evidence="3">The sequence shown here is derived from an EMBL/GenBank/DDBJ whole genome shotgun (WGS) entry which is preliminary data.</text>
</comment>
<dbReference type="PROSITE" id="PS00022">
    <property type="entry name" value="EGF_1"/>
    <property type="match status" value="1"/>
</dbReference>
<dbReference type="CDD" id="cd00054">
    <property type="entry name" value="EGF_CA"/>
    <property type="match status" value="1"/>
</dbReference>
<dbReference type="Proteomes" id="UP001175271">
    <property type="component" value="Unassembled WGS sequence"/>
</dbReference>
<protein>
    <recommendedName>
        <fullName evidence="2">EGF-like domain-containing protein</fullName>
    </recommendedName>
</protein>
<keyword evidence="4" id="KW-1185">Reference proteome</keyword>
<feature type="disulfide bond" evidence="1">
    <location>
        <begin position="167"/>
        <end position="176"/>
    </location>
</feature>
<evidence type="ECO:0000313" key="4">
    <source>
        <dbReference type="Proteomes" id="UP001175271"/>
    </source>
</evidence>
<keyword evidence="1" id="KW-0245">EGF-like domain</keyword>
<dbReference type="AlphaFoldDB" id="A0AA39HY26"/>
<evidence type="ECO:0000313" key="3">
    <source>
        <dbReference type="EMBL" id="KAK0413456.1"/>
    </source>
</evidence>
<dbReference type="EMBL" id="JAUCMV010000003">
    <property type="protein sequence ID" value="KAK0413456.1"/>
    <property type="molecule type" value="Genomic_DNA"/>
</dbReference>
<dbReference type="Pfam" id="PF00008">
    <property type="entry name" value="EGF"/>
    <property type="match status" value="1"/>
</dbReference>
<feature type="domain" description="EGF-like" evidence="2">
    <location>
        <begin position="141"/>
        <end position="177"/>
    </location>
</feature>